<protein>
    <submittedName>
        <fullName evidence="2">Tetratricopeptide repeat-like superfamily protein, putative isoform 1</fullName>
    </submittedName>
</protein>
<dbReference type="PANTHER" id="PTHR36313:SF1">
    <property type="entry name" value="PROTEIN GOLVEN 11-RELATED"/>
    <property type="match status" value="1"/>
</dbReference>
<dbReference type="InterPro" id="IPR038804">
    <property type="entry name" value="RGF3"/>
</dbReference>
<dbReference type="EMBL" id="VEPZ02000933">
    <property type="protein sequence ID" value="KAE8710149.1"/>
    <property type="molecule type" value="Genomic_DNA"/>
</dbReference>
<dbReference type="GO" id="GO:0010628">
    <property type="term" value="P:positive regulation of gene expression"/>
    <property type="evidence" value="ECO:0007669"/>
    <property type="project" value="TreeGrafter"/>
</dbReference>
<dbReference type="GO" id="GO:0005615">
    <property type="term" value="C:extracellular space"/>
    <property type="evidence" value="ECO:0007669"/>
    <property type="project" value="TreeGrafter"/>
</dbReference>
<organism evidence="2 3">
    <name type="scientific">Hibiscus syriacus</name>
    <name type="common">Rose of Sharon</name>
    <dbReference type="NCBI Taxonomy" id="106335"/>
    <lineage>
        <taxon>Eukaryota</taxon>
        <taxon>Viridiplantae</taxon>
        <taxon>Streptophyta</taxon>
        <taxon>Embryophyta</taxon>
        <taxon>Tracheophyta</taxon>
        <taxon>Spermatophyta</taxon>
        <taxon>Magnoliopsida</taxon>
        <taxon>eudicotyledons</taxon>
        <taxon>Gunneridae</taxon>
        <taxon>Pentapetalae</taxon>
        <taxon>rosids</taxon>
        <taxon>malvids</taxon>
        <taxon>Malvales</taxon>
        <taxon>Malvaceae</taxon>
        <taxon>Malvoideae</taxon>
        <taxon>Hibiscus</taxon>
    </lineage>
</organism>
<evidence type="ECO:0000256" key="1">
    <source>
        <dbReference type="SAM" id="SignalP"/>
    </source>
</evidence>
<name>A0A6A3B510_HIBSY</name>
<keyword evidence="3" id="KW-1185">Reference proteome</keyword>
<dbReference type="GO" id="GO:0030154">
    <property type="term" value="P:cell differentiation"/>
    <property type="evidence" value="ECO:0007669"/>
    <property type="project" value="TreeGrafter"/>
</dbReference>
<dbReference type="GO" id="GO:0008284">
    <property type="term" value="P:positive regulation of cell population proliferation"/>
    <property type="evidence" value="ECO:0007669"/>
    <property type="project" value="TreeGrafter"/>
</dbReference>
<evidence type="ECO:0000313" key="2">
    <source>
        <dbReference type="EMBL" id="KAE8710149.1"/>
    </source>
</evidence>
<dbReference type="AlphaFoldDB" id="A0A6A3B510"/>
<sequence length="113" mass="11981">MAAERVITFLFILVLVAALISFAQANQGSNHKTAPTGKELVNGADELAANENWVIGGRKLMVQTKKVKMSGGVGLGGSTAIVNLSDEVDGHQSSFETLNADYHAPRHPPPKNN</sequence>
<dbReference type="PANTHER" id="PTHR36313">
    <property type="entry name" value="ROOT MERISTEM GROWTH FACTOR 2"/>
    <property type="match status" value="1"/>
</dbReference>
<feature type="signal peptide" evidence="1">
    <location>
        <begin position="1"/>
        <end position="25"/>
    </location>
</feature>
<dbReference type="GO" id="GO:0010082">
    <property type="term" value="P:regulation of root meristem growth"/>
    <property type="evidence" value="ECO:0007669"/>
    <property type="project" value="InterPro"/>
</dbReference>
<dbReference type="Proteomes" id="UP000436088">
    <property type="component" value="Unassembled WGS sequence"/>
</dbReference>
<comment type="caution">
    <text evidence="2">The sequence shown here is derived from an EMBL/GenBank/DDBJ whole genome shotgun (WGS) entry which is preliminary data.</text>
</comment>
<accession>A0A6A3B510</accession>
<feature type="chain" id="PRO_5025487593" evidence="1">
    <location>
        <begin position="26"/>
        <end position="113"/>
    </location>
</feature>
<evidence type="ECO:0000313" key="3">
    <source>
        <dbReference type="Proteomes" id="UP000436088"/>
    </source>
</evidence>
<proteinExistence type="predicted"/>
<keyword evidence="1" id="KW-0732">Signal</keyword>
<dbReference type="OrthoDB" id="994020at2759"/>
<reference evidence="2" key="1">
    <citation type="submission" date="2019-09" db="EMBL/GenBank/DDBJ databases">
        <title>Draft genome information of white flower Hibiscus syriacus.</title>
        <authorList>
            <person name="Kim Y.-M."/>
        </authorList>
    </citation>
    <scope>NUCLEOTIDE SEQUENCE [LARGE SCALE GENOMIC DNA]</scope>
    <source>
        <strain evidence="2">YM2019G1</strain>
    </source>
</reference>
<dbReference type="GO" id="GO:0008083">
    <property type="term" value="F:growth factor activity"/>
    <property type="evidence" value="ECO:0007669"/>
    <property type="project" value="InterPro"/>
</dbReference>
<gene>
    <name evidence="2" type="ORF">F3Y22_tig00110327pilonHSYRG00086</name>
</gene>